<dbReference type="Proteomes" id="UP001460270">
    <property type="component" value="Unassembled WGS sequence"/>
</dbReference>
<dbReference type="AlphaFoldDB" id="A0AAW0MDT5"/>
<feature type="compositionally biased region" description="Polar residues" evidence="1">
    <location>
        <begin position="123"/>
        <end position="141"/>
    </location>
</feature>
<gene>
    <name evidence="2" type="ORF">WMY93_031917</name>
</gene>
<keyword evidence="3" id="KW-1185">Reference proteome</keyword>
<organism evidence="2 3">
    <name type="scientific">Mugilogobius chulae</name>
    <name type="common">yellowstripe goby</name>
    <dbReference type="NCBI Taxonomy" id="88201"/>
    <lineage>
        <taxon>Eukaryota</taxon>
        <taxon>Metazoa</taxon>
        <taxon>Chordata</taxon>
        <taxon>Craniata</taxon>
        <taxon>Vertebrata</taxon>
        <taxon>Euteleostomi</taxon>
        <taxon>Actinopterygii</taxon>
        <taxon>Neopterygii</taxon>
        <taxon>Teleostei</taxon>
        <taxon>Neoteleostei</taxon>
        <taxon>Acanthomorphata</taxon>
        <taxon>Gobiaria</taxon>
        <taxon>Gobiiformes</taxon>
        <taxon>Gobioidei</taxon>
        <taxon>Gobiidae</taxon>
        <taxon>Gobionellinae</taxon>
        <taxon>Mugilogobius</taxon>
    </lineage>
</organism>
<sequence>MGSGPVMYAQPEYLPPRPDGVSAHQPLMDDSSEHYDPMMHQSYSMYPLRAERVPRFVPQHEVTCTRPPSASSSSSSSTAAVGYSYFRERSYASDQGEGEPYDPQDHTAVTDQTQAPKGKTHIHSTSPLTSTDTFTVPYNHP</sequence>
<evidence type="ECO:0000313" key="3">
    <source>
        <dbReference type="Proteomes" id="UP001460270"/>
    </source>
</evidence>
<reference evidence="3" key="1">
    <citation type="submission" date="2024-04" db="EMBL/GenBank/DDBJ databases">
        <title>Salinicola lusitanus LLJ914,a marine bacterium isolated from the Okinawa Trough.</title>
        <authorList>
            <person name="Li J."/>
        </authorList>
    </citation>
    <scope>NUCLEOTIDE SEQUENCE [LARGE SCALE GENOMIC DNA]</scope>
</reference>
<feature type="region of interest" description="Disordered" evidence="1">
    <location>
        <begin position="1"/>
        <end position="38"/>
    </location>
</feature>
<name>A0AAW0MDT5_9GOBI</name>
<proteinExistence type="predicted"/>
<evidence type="ECO:0000256" key="1">
    <source>
        <dbReference type="SAM" id="MobiDB-lite"/>
    </source>
</evidence>
<protein>
    <submittedName>
        <fullName evidence="2">Uncharacterized protein</fullName>
    </submittedName>
</protein>
<comment type="caution">
    <text evidence="2">The sequence shown here is derived from an EMBL/GenBank/DDBJ whole genome shotgun (WGS) entry which is preliminary data.</text>
</comment>
<accession>A0AAW0MDT5</accession>
<evidence type="ECO:0000313" key="2">
    <source>
        <dbReference type="EMBL" id="KAK7877380.1"/>
    </source>
</evidence>
<dbReference type="EMBL" id="JBBPFD010000696">
    <property type="protein sequence ID" value="KAK7877380.1"/>
    <property type="molecule type" value="Genomic_DNA"/>
</dbReference>
<feature type="region of interest" description="Disordered" evidence="1">
    <location>
        <begin position="90"/>
        <end position="141"/>
    </location>
</feature>